<dbReference type="InterPro" id="IPR012908">
    <property type="entry name" value="PGAP1-ab_dom-like"/>
</dbReference>
<feature type="region of interest" description="Disordered" evidence="1">
    <location>
        <begin position="513"/>
        <end position="533"/>
    </location>
</feature>
<feature type="region of interest" description="Disordered" evidence="1">
    <location>
        <begin position="1"/>
        <end position="35"/>
    </location>
</feature>
<proteinExistence type="predicted"/>
<name>A0A4R6R779_9BURK</name>
<evidence type="ECO:0000259" key="2">
    <source>
        <dbReference type="Pfam" id="PF07819"/>
    </source>
</evidence>
<dbReference type="GO" id="GO:0016788">
    <property type="term" value="F:hydrolase activity, acting on ester bonds"/>
    <property type="evidence" value="ECO:0007669"/>
    <property type="project" value="InterPro"/>
</dbReference>
<comment type="caution">
    <text evidence="3">The sequence shown here is derived from an EMBL/GenBank/DDBJ whole genome shotgun (WGS) entry which is preliminary data.</text>
</comment>
<gene>
    <name evidence="3" type="ORF">EV672_108201</name>
</gene>
<dbReference type="Pfam" id="PF07819">
    <property type="entry name" value="PGAP1"/>
    <property type="match status" value="1"/>
</dbReference>
<dbReference type="EMBL" id="SNXW01000008">
    <property type="protein sequence ID" value="TDP81416.1"/>
    <property type="molecule type" value="Genomic_DNA"/>
</dbReference>
<dbReference type="InterPro" id="IPR029058">
    <property type="entry name" value="AB_hydrolase_fold"/>
</dbReference>
<feature type="compositionally biased region" description="Polar residues" evidence="1">
    <location>
        <begin position="10"/>
        <end position="30"/>
    </location>
</feature>
<evidence type="ECO:0000256" key="1">
    <source>
        <dbReference type="SAM" id="MobiDB-lite"/>
    </source>
</evidence>
<dbReference type="Gene3D" id="3.40.50.1820">
    <property type="entry name" value="alpha/beta hydrolase"/>
    <property type="match status" value="1"/>
</dbReference>
<protein>
    <submittedName>
        <fullName evidence="3">PGAP1-like protein</fullName>
    </submittedName>
</protein>
<organism evidence="3 4">
    <name type="scientific">Aquabacterium commune</name>
    <dbReference type="NCBI Taxonomy" id="70586"/>
    <lineage>
        <taxon>Bacteria</taxon>
        <taxon>Pseudomonadati</taxon>
        <taxon>Pseudomonadota</taxon>
        <taxon>Betaproteobacteria</taxon>
        <taxon>Burkholderiales</taxon>
        <taxon>Aquabacterium</taxon>
    </lineage>
</organism>
<reference evidence="3 4" key="1">
    <citation type="submission" date="2019-03" db="EMBL/GenBank/DDBJ databases">
        <title>Genomic Encyclopedia of Type Strains, Phase IV (KMG-IV): sequencing the most valuable type-strain genomes for metagenomic binning, comparative biology and taxonomic classification.</title>
        <authorList>
            <person name="Goeker M."/>
        </authorList>
    </citation>
    <scope>NUCLEOTIDE SEQUENCE [LARGE SCALE GENOMIC DNA]</scope>
    <source>
        <strain evidence="3 4">DSM 11901</strain>
    </source>
</reference>
<accession>A0A4R6R779</accession>
<dbReference type="AlphaFoldDB" id="A0A4R6R779"/>
<evidence type="ECO:0000313" key="3">
    <source>
        <dbReference type="EMBL" id="TDP81416.1"/>
    </source>
</evidence>
<keyword evidence="4" id="KW-1185">Reference proteome</keyword>
<evidence type="ECO:0000313" key="4">
    <source>
        <dbReference type="Proteomes" id="UP000294593"/>
    </source>
</evidence>
<dbReference type="SUPFAM" id="SSF53474">
    <property type="entry name" value="alpha/beta-Hydrolases"/>
    <property type="match status" value="1"/>
</dbReference>
<dbReference type="Proteomes" id="UP000294593">
    <property type="component" value="Unassembled WGS sequence"/>
</dbReference>
<feature type="domain" description="GPI inositol-deacylase PGAP1-like alpha/beta" evidence="2">
    <location>
        <begin position="244"/>
        <end position="308"/>
    </location>
</feature>
<sequence>MPTPAKPDAQLSTQVKPDGTQVAQASSTPRNDQRGCEVHVLPSRTIPVVFIPGIMGSHLKLTPQRQAELKKTTDVSWRPEATMETLAVIFKTPAQRQMLLDPQATDVDRYDLSKPAADKRHSNVEDVAYLHDGPAADCADPDAQQQRDRRARLRGWSEVFFDSYGGLLQTLESQLNQMCRDGQVRSEWASGKHKVIGVPPTEWGGNGGEALQPSELQTVSDAWYPVHAVGYNWLRSNGESAKDVAKRIREIIAYYQQRQFDCEKVIVVTHSMGGLVGRALIHPDFGNAQDVVAGIVHGAMPAVGAAAAYKRIRMGFEGSGVKGYVFKKVVGDTGPKVTAVLANAPGGLQLLPSERYGPGWLKAKVGDEEVLSLPKSDPYTEIYTVQDKWYRLITPEWVNPAGMETSSEQDTWKMLFKAQQLHQVIGAQYHDHTYLSFGSDEGQLAWGDVVWLVGKAPFFHGGAGQRLGLEKLHVGTPAEGWQIDQDDGDGLAVLMDGLAGHTEQKFGVRIADPAQPGDGTVPAERSAQEPVRQGKAKIAYQQTGYEHQGSFESHAVQTSTLHAICTIALQAFAWKTQT</sequence>